<reference evidence="3" key="1">
    <citation type="submission" date="2018-11" db="EMBL/GenBank/DDBJ databases">
        <title>FDA dAtabase for Regulatory Grade micrObial Sequences (FDA-ARGOS): Supporting development and validation of Infectious Disease Dx tests.</title>
        <authorList>
            <person name="Goldberg B."/>
            <person name="Campos J."/>
            <person name="Tallon L."/>
            <person name="Sadzewicz L."/>
            <person name="Zhao X."/>
            <person name="Vavikolanu K."/>
            <person name="Mehta A."/>
            <person name="Aluvathingal J."/>
            <person name="Nadendla S."/>
            <person name="Geyer C."/>
            <person name="Nandy P."/>
            <person name="Yan Y."/>
            <person name="Sichtig H."/>
        </authorList>
    </citation>
    <scope>NUCLEOTIDE SEQUENCE [LARGE SCALE GENOMIC DNA]</scope>
    <source>
        <strain evidence="3">FDAARGOS_614</strain>
    </source>
</reference>
<keyword evidence="1" id="KW-0472">Membrane</keyword>
<protein>
    <submittedName>
        <fullName evidence="2">Uncharacterized protein</fullName>
    </submittedName>
</protein>
<dbReference type="RefSeq" id="WP_124682548.1">
    <property type="nucleotide sequence ID" value="NZ_CP033969.1"/>
</dbReference>
<dbReference type="EMBL" id="CP033969">
    <property type="protein sequence ID" value="AZG12659.1"/>
    <property type="molecule type" value="Genomic_DNA"/>
</dbReference>
<dbReference type="Proteomes" id="UP000270411">
    <property type="component" value="Chromosome 1"/>
</dbReference>
<dbReference type="KEGG" id="cpau:EHF44_03975"/>
<evidence type="ECO:0000313" key="2">
    <source>
        <dbReference type="EMBL" id="AZG12659.1"/>
    </source>
</evidence>
<evidence type="ECO:0000256" key="1">
    <source>
        <dbReference type="SAM" id="Phobius"/>
    </source>
</evidence>
<accession>A0A3G8GXD2</accession>
<keyword evidence="1" id="KW-0812">Transmembrane</keyword>
<keyword evidence="1" id="KW-1133">Transmembrane helix</keyword>
<dbReference type="AlphaFoldDB" id="A0A3G8GXD2"/>
<sequence>MAFDYRETPCRNRIGLLKEGFIPKVIKVVRRTIGRFAKLAAATVLVLGAWFYLGGYVLDVPGRVTAKPVPLYRHFEGMLGRDAPVHIVPPGTRCRAFQANMKVLFNFRVWCGGAIYGWTDDTAAFEPPLDMDLAVQ</sequence>
<organism evidence="2 3">
    <name type="scientific">Cupriavidus pauculus</name>
    <dbReference type="NCBI Taxonomy" id="82633"/>
    <lineage>
        <taxon>Bacteria</taxon>
        <taxon>Pseudomonadati</taxon>
        <taxon>Pseudomonadota</taxon>
        <taxon>Betaproteobacteria</taxon>
        <taxon>Burkholderiales</taxon>
        <taxon>Burkholderiaceae</taxon>
        <taxon>Cupriavidus</taxon>
    </lineage>
</organism>
<proteinExistence type="predicted"/>
<evidence type="ECO:0000313" key="3">
    <source>
        <dbReference type="Proteomes" id="UP000270411"/>
    </source>
</evidence>
<name>A0A3G8GXD2_9BURK</name>
<gene>
    <name evidence="2" type="ORF">EHF44_03975</name>
</gene>
<feature type="transmembrane region" description="Helical" evidence="1">
    <location>
        <begin position="36"/>
        <end position="58"/>
    </location>
</feature>